<dbReference type="InterPro" id="IPR000160">
    <property type="entry name" value="GGDEF_dom"/>
</dbReference>
<proteinExistence type="predicted"/>
<dbReference type="PROSITE" id="PS50885">
    <property type="entry name" value="HAMP"/>
    <property type="match status" value="1"/>
</dbReference>
<dbReference type="InterPro" id="IPR035919">
    <property type="entry name" value="EAL_sf"/>
</dbReference>
<keyword evidence="1" id="KW-1133">Transmembrane helix</keyword>
<dbReference type="Pfam" id="PF00990">
    <property type="entry name" value="GGDEF"/>
    <property type="match status" value="1"/>
</dbReference>
<dbReference type="NCBIfam" id="TIGR00254">
    <property type="entry name" value="GGDEF"/>
    <property type="match status" value="1"/>
</dbReference>
<dbReference type="InterPro" id="IPR001633">
    <property type="entry name" value="EAL_dom"/>
</dbReference>
<evidence type="ECO:0000259" key="3">
    <source>
        <dbReference type="PROSITE" id="PS50885"/>
    </source>
</evidence>
<reference evidence="5" key="1">
    <citation type="submission" date="2023-05" db="EMBL/GenBank/DDBJ databases">
        <title>Complete genome sequence of Agrobacterium larrymoorei CFBP5477.</title>
        <authorList>
            <person name="Yen H.-C."/>
            <person name="Chou L."/>
            <person name="Lin Y.-C."/>
            <person name="Lai E.-M."/>
            <person name="Kuo C.-H."/>
        </authorList>
    </citation>
    <scope>NUCLEOTIDE SEQUENCE</scope>
    <source>
        <strain evidence="5">CFBP5477</strain>
    </source>
</reference>
<dbReference type="Proteomes" id="UP000298664">
    <property type="component" value="Chromosome Linear"/>
</dbReference>
<dbReference type="RefSeq" id="WP_137395576.1">
    <property type="nucleotide sequence ID" value="NZ_CP124734.1"/>
</dbReference>
<keyword evidence="1" id="KW-0812">Transmembrane</keyword>
<dbReference type="SUPFAM" id="SSF55073">
    <property type="entry name" value="Nucleotide cyclase"/>
    <property type="match status" value="1"/>
</dbReference>
<keyword evidence="1" id="KW-0472">Membrane</keyword>
<dbReference type="EMBL" id="CP124734">
    <property type="protein sequence ID" value="WHA43613.1"/>
    <property type="molecule type" value="Genomic_DNA"/>
</dbReference>
<dbReference type="GO" id="GO:0007165">
    <property type="term" value="P:signal transduction"/>
    <property type="evidence" value="ECO:0007669"/>
    <property type="project" value="InterPro"/>
</dbReference>
<dbReference type="SMART" id="SM00052">
    <property type="entry name" value="EAL"/>
    <property type="match status" value="1"/>
</dbReference>
<dbReference type="PROSITE" id="PS50883">
    <property type="entry name" value="EAL"/>
    <property type="match status" value="1"/>
</dbReference>
<dbReference type="PANTHER" id="PTHR44757">
    <property type="entry name" value="DIGUANYLATE CYCLASE DGCP"/>
    <property type="match status" value="1"/>
</dbReference>
<feature type="domain" description="HAMP" evidence="3">
    <location>
        <begin position="241"/>
        <end position="294"/>
    </location>
</feature>
<dbReference type="Gene3D" id="3.20.20.450">
    <property type="entry name" value="EAL domain"/>
    <property type="match status" value="1"/>
</dbReference>
<dbReference type="PROSITE" id="PS50887">
    <property type="entry name" value="GGDEF"/>
    <property type="match status" value="1"/>
</dbReference>
<dbReference type="SUPFAM" id="SSF158472">
    <property type="entry name" value="HAMP domain-like"/>
    <property type="match status" value="1"/>
</dbReference>
<dbReference type="SMART" id="SM00267">
    <property type="entry name" value="GGDEF"/>
    <property type="match status" value="1"/>
</dbReference>
<dbReference type="Pfam" id="PF00563">
    <property type="entry name" value="EAL"/>
    <property type="match status" value="1"/>
</dbReference>
<gene>
    <name evidence="5" type="ORF">CFBP5477_020545</name>
</gene>
<dbReference type="InterPro" id="IPR043128">
    <property type="entry name" value="Rev_trsase/Diguanyl_cyclase"/>
</dbReference>
<dbReference type="AlphaFoldDB" id="A0AAF0HCM6"/>
<name>A0AAF0HCM6_9HYPH</name>
<organism evidence="5 6">
    <name type="scientific">Agrobacterium larrymoorei</name>
    <dbReference type="NCBI Taxonomy" id="160699"/>
    <lineage>
        <taxon>Bacteria</taxon>
        <taxon>Pseudomonadati</taxon>
        <taxon>Pseudomonadota</taxon>
        <taxon>Alphaproteobacteria</taxon>
        <taxon>Hyphomicrobiales</taxon>
        <taxon>Rhizobiaceae</taxon>
        <taxon>Rhizobium/Agrobacterium group</taxon>
        <taxon>Agrobacterium</taxon>
    </lineage>
</organism>
<dbReference type="InterPro" id="IPR003660">
    <property type="entry name" value="HAMP_dom"/>
</dbReference>
<feature type="domain" description="GGDEF" evidence="4">
    <location>
        <begin position="338"/>
        <end position="472"/>
    </location>
</feature>
<feature type="domain" description="EAL" evidence="2">
    <location>
        <begin position="481"/>
        <end position="730"/>
    </location>
</feature>
<dbReference type="CDD" id="cd01949">
    <property type="entry name" value="GGDEF"/>
    <property type="match status" value="1"/>
</dbReference>
<dbReference type="InterPro" id="IPR052155">
    <property type="entry name" value="Biofilm_reg_signaling"/>
</dbReference>
<dbReference type="Gene3D" id="6.10.340.10">
    <property type="match status" value="1"/>
</dbReference>
<evidence type="ECO:0000259" key="2">
    <source>
        <dbReference type="PROSITE" id="PS50883"/>
    </source>
</evidence>
<evidence type="ECO:0000259" key="4">
    <source>
        <dbReference type="PROSITE" id="PS50887"/>
    </source>
</evidence>
<dbReference type="SUPFAM" id="SSF141868">
    <property type="entry name" value="EAL domain-like"/>
    <property type="match status" value="1"/>
</dbReference>
<dbReference type="PANTHER" id="PTHR44757:SF2">
    <property type="entry name" value="BIOFILM ARCHITECTURE MAINTENANCE PROTEIN MBAA"/>
    <property type="match status" value="1"/>
</dbReference>
<evidence type="ECO:0000313" key="5">
    <source>
        <dbReference type="EMBL" id="WHA43613.1"/>
    </source>
</evidence>
<evidence type="ECO:0000256" key="1">
    <source>
        <dbReference type="SAM" id="Phobius"/>
    </source>
</evidence>
<accession>A0AAF0HCM6</accession>
<sequence length="736" mass="80807">MVSTVENIDQAGAEMPRGRTKIVWYHSLFWKITVFLVSSIVLAYIVGAAVGWVMVERDSLAQWRREAELNAQVTSSAIRTIYTFIAIESNESGQIVKIVSERPLGDDASILDTGFNPGDVLGLAAAQTKNNVWLFQKTPAHDTFVSSADAFGEGSQIIMKLPDDTETDSFYVGFAKIGDTRHFIAFVPVVNQQGQLQGGIVSTIGEAADLFDTQTKLLQSSLALLITILLATSVIVTLLMRKVFTPVPSLIAALSKIAHDDTTSITPFQDRNDEIGRFAVAIERVREAVVERENLRQVRDVAKQMEHLAHHDPLTGLPNRAFFNKRLDSEIAQLSDGRRFNVMLLDLDRFKAVNDSLGHASGDALLVSFAERLTLLMGPHDMVARLGGDEFAILQMVRKDPVREASRLCKAVIEAAARPFVLSGKEAVVGTSIGIVTAPAHGHDVSELLKDADVALYCAKSEGRGRFRFFEHGMEMSRDRDNEIQHELDKALQHDELELHYQPIFSFSSSDPVAFEALVRWKHPVRGWISPAEFIPVAEKTGQICAIGDWVLQRACLDAARLPNEAAVAVNVSAVQLQQGDIAAKVQAALEESGLPPSRLEIELTETVLLTGPSATTGLEDIHALGVSVVLDDFGTGYSSLTYLMTLPISKIKIDRSFVADVMSKSESRAIIQGLIHIAEGLGLKTTAEGVETQEQLSLLRAAGCDLLQGYHLGRPMPITEIESRYRSVPERRFHR</sequence>
<protein>
    <submittedName>
        <fullName evidence="5">EAL domain-containing protein</fullName>
    </submittedName>
</protein>
<feature type="transmembrane region" description="Helical" evidence="1">
    <location>
        <begin position="222"/>
        <end position="240"/>
    </location>
</feature>
<dbReference type="GO" id="GO:0016020">
    <property type="term" value="C:membrane"/>
    <property type="evidence" value="ECO:0007669"/>
    <property type="project" value="InterPro"/>
</dbReference>
<dbReference type="Gene3D" id="3.30.70.270">
    <property type="match status" value="1"/>
</dbReference>
<feature type="transmembrane region" description="Helical" evidence="1">
    <location>
        <begin position="28"/>
        <end position="55"/>
    </location>
</feature>
<dbReference type="InterPro" id="IPR029787">
    <property type="entry name" value="Nucleotide_cyclase"/>
</dbReference>
<dbReference type="CDD" id="cd01948">
    <property type="entry name" value="EAL"/>
    <property type="match status" value="1"/>
</dbReference>
<evidence type="ECO:0000313" key="6">
    <source>
        <dbReference type="Proteomes" id="UP000298664"/>
    </source>
</evidence>